<accession>A0A1Y3MLN0</accession>
<reference evidence="7 8" key="1">
    <citation type="submission" date="2017-02" db="EMBL/GenBank/DDBJ databases">
        <title>Bacillus pseudomycoides isolate FSL K6-0042.</title>
        <authorList>
            <person name="Kovac J."/>
        </authorList>
    </citation>
    <scope>NUCLEOTIDE SEQUENCE [LARGE SCALE GENOMIC DNA]</scope>
    <source>
        <strain evidence="7 8">FSL K6-0042</strain>
    </source>
</reference>
<keyword evidence="4" id="KW-0238">DNA-binding</keyword>
<keyword evidence="3" id="KW-0731">Sigma factor</keyword>
<gene>
    <name evidence="7" type="ORF">BW425_06270</name>
</gene>
<dbReference type="InterPro" id="IPR013324">
    <property type="entry name" value="RNA_pol_sigma_r3/r4-like"/>
</dbReference>
<dbReference type="InterPro" id="IPR014284">
    <property type="entry name" value="RNA_pol_sigma-70_dom"/>
</dbReference>
<evidence type="ECO:0000256" key="5">
    <source>
        <dbReference type="ARBA" id="ARBA00023163"/>
    </source>
</evidence>
<dbReference type="Proteomes" id="UP000195321">
    <property type="component" value="Unassembled WGS sequence"/>
</dbReference>
<dbReference type="InterPro" id="IPR013249">
    <property type="entry name" value="RNA_pol_sigma70_r4_t2"/>
</dbReference>
<dbReference type="SUPFAM" id="SSF88659">
    <property type="entry name" value="Sigma3 and sigma4 domains of RNA polymerase sigma factors"/>
    <property type="match status" value="1"/>
</dbReference>
<dbReference type="Pfam" id="PF08281">
    <property type="entry name" value="Sigma70_r4_2"/>
    <property type="match status" value="1"/>
</dbReference>
<keyword evidence="5" id="KW-0804">Transcription</keyword>
<dbReference type="AlphaFoldDB" id="A0A1Y3MLN0"/>
<evidence type="ECO:0000256" key="4">
    <source>
        <dbReference type="ARBA" id="ARBA00023125"/>
    </source>
</evidence>
<dbReference type="SUPFAM" id="SSF88946">
    <property type="entry name" value="Sigma2 domain of RNA polymerase sigma factors"/>
    <property type="match status" value="1"/>
</dbReference>
<evidence type="ECO:0000259" key="6">
    <source>
        <dbReference type="PROSITE" id="PS00622"/>
    </source>
</evidence>
<keyword evidence="2" id="KW-0805">Transcription regulation</keyword>
<dbReference type="GO" id="GO:0006352">
    <property type="term" value="P:DNA-templated transcription initiation"/>
    <property type="evidence" value="ECO:0007669"/>
    <property type="project" value="InterPro"/>
</dbReference>
<dbReference type="InterPro" id="IPR039425">
    <property type="entry name" value="RNA_pol_sigma-70-like"/>
</dbReference>
<evidence type="ECO:0000256" key="1">
    <source>
        <dbReference type="ARBA" id="ARBA00010641"/>
    </source>
</evidence>
<evidence type="ECO:0000256" key="3">
    <source>
        <dbReference type="ARBA" id="ARBA00023082"/>
    </source>
</evidence>
<dbReference type="CDD" id="cd06171">
    <property type="entry name" value="Sigma70_r4"/>
    <property type="match status" value="1"/>
</dbReference>
<dbReference type="EMBL" id="MWPX01000004">
    <property type="protein sequence ID" value="OUM49781.1"/>
    <property type="molecule type" value="Genomic_DNA"/>
</dbReference>
<proteinExistence type="inferred from homology"/>
<dbReference type="Gene3D" id="1.10.1740.10">
    <property type="match status" value="1"/>
</dbReference>
<dbReference type="InterPro" id="IPR013325">
    <property type="entry name" value="RNA_pol_sigma_r2"/>
</dbReference>
<comment type="caution">
    <text evidence="7">The sequence shown here is derived from an EMBL/GenBank/DDBJ whole genome shotgun (WGS) entry which is preliminary data.</text>
</comment>
<dbReference type="PANTHER" id="PTHR43133:SF8">
    <property type="entry name" value="RNA POLYMERASE SIGMA FACTOR HI_1459-RELATED"/>
    <property type="match status" value="1"/>
</dbReference>
<sequence>MEVKASLLNIYEQDSVSNIQFQDVFKQYYAHVVRQIMRIVRDQAIAEDLAQEVFLQLYHTEWKQIESVSAWLAKASIYAAYNYLRSEKRHQARIEKEANYKQSISSPSSEEKCIQKEEITRVQSTLKEMDERERTLLLMKFSGFQYKEIAEATHMEVSSVGTLLARAKAKFRKMYRGMKEE</sequence>
<protein>
    <submittedName>
        <fullName evidence="7">RNA polymerase subunit sigma</fullName>
    </submittedName>
</protein>
<feature type="domain" description="HTH luxR-type" evidence="6">
    <location>
        <begin position="143"/>
        <end position="170"/>
    </location>
</feature>
<organism evidence="7 8">
    <name type="scientific">Bacillus pseudomycoides</name>
    <dbReference type="NCBI Taxonomy" id="64104"/>
    <lineage>
        <taxon>Bacteria</taxon>
        <taxon>Bacillati</taxon>
        <taxon>Bacillota</taxon>
        <taxon>Bacilli</taxon>
        <taxon>Bacillales</taxon>
        <taxon>Bacillaceae</taxon>
        <taxon>Bacillus</taxon>
        <taxon>Bacillus cereus group</taxon>
    </lineage>
</organism>
<dbReference type="PROSITE" id="PS00622">
    <property type="entry name" value="HTH_LUXR_1"/>
    <property type="match status" value="1"/>
</dbReference>
<dbReference type="GO" id="GO:0003677">
    <property type="term" value="F:DNA binding"/>
    <property type="evidence" value="ECO:0007669"/>
    <property type="project" value="UniProtKB-KW"/>
</dbReference>
<dbReference type="GO" id="GO:0016987">
    <property type="term" value="F:sigma factor activity"/>
    <property type="evidence" value="ECO:0007669"/>
    <property type="project" value="UniProtKB-KW"/>
</dbReference>
<evidence type="ECO:0000313" key="8">
    <source>
        <dbReference type="Proteomes" id="UP000195321"/>
    </source>
</evidence>
<dbReference type="Gene3D" id="1.10.10.10">
    <property type="entry name" value="Winged helix-like DNA-binding domain superfamily/Winged helix DNA-binding domain"/>
    <property type="match status" value="1"/>
</dbReference>
<dbReference type="NCBIfam" id="TIGR02937">
    <property type="entry name" value="sigma70-ECF"/>
    <property type="match status" value="1"/>
</dbReference>
<dbReference type="InterPro" id="IPR007627">
    <property type="entry name" value="RNA_pol_sigma70_r2"/>
</dbReference>
<comment type="similarity">
    <text evidence="1">Belongs to the sigma-70 factor family. ECF subfamily.</text>
</comment>
<dbReference type="Pfam" id="PF04542">
    <property type="entry name" value="Sigma70_r2"/>
    <property type="match status" value="1"/>
</dbReference>
<dbReference type="InterPro" id="IPR000792">
    <property type="entry name" value="Tscrpt_reg_LuxR_C"/>
</dbReference>
<dbReference type="PANTHER" id="PTHR43133">
    <property type="entry name" value="RNA POLYMERASE ECF-TYPE SIGMA FACTO"/>
    <property type="match status" value="1"/>
</dbReference>
<name>A0A1Y3MLN0_9BACI</name>
<evidence type="ECO:0000313" key="7">
    <source>
        <dbReference type="EMBL" id="OUM49781.1"/>
    </source>
</evidence>
<evidence type="ECO:0000256" key="2">
    <source>
        <dbReference type="ARBA" id="ARBA00023015"/>
    </source>
</evidence>
<dbReference type="InterPro" id="IPR036388">
    <property type="entry name" value="WH-like_DNA-bd_sf"/>
</dbReference>